<dbReference type="Pfam" id="PF00501">
    <property type="entry name" value="AMP-binding"/>
    <property type="match status" value="1"/>
</dbReference>
<dbReference type="InterPro" id="IPR045851">
    <property type="entry name" value="AMP-bd_C_sf"/>
</dbReference>
<dbReference type="RefSeq" id="WP_346111842.1">
    <property type="nucleotide sequence ID" value="NZ_BAAAMU010000084.1"/>
</dbReference>
<dbReference type="InterPro" id="IPR050237">
    <property type="entry name" value="ATP-dep_AMP-bd_enzyme"/>
</dbReference>
<evidence type="ECO:0000313" key="5">
    <source>
        <dbReference type="Proteomes" id="UP001500064"/>
    </source>
</evidence>
<feature type="region of interest" description="Disordered" evidence="1">
    <location>
        <begin position="114"/>
        <end position="148"/>
    </location>
</feature>
<dbReference type="InterPro" id="IPR000873">
    <property type="entry name" value="AMP-dep_synth/lig_dom"/>
</dbReference>
<comment type="caution">
    <text evidence="4">The sequence shown here is derived from an EMBL/GenBank/DDBJ whole genome shotgun (WGS) entry which is preliminary data.</text>
</comment>
<feature type="compositionally biased region" description="Low complexity" evidence="1">
    <location>
        <begin position="121"/>
        <end position="135"/>
    </location>
</feature>
<dbReference type="InterPro" id="IPR042099">
    <property type="entry name" value="ANL_N_sf"/>
</dbReference>
<dbReference type="SUPFAM" id="SSF56801">
    <property type="entry name" value="Acetyl-CoA synthetase-like"/>
    <property type="match status" value="1"/>
</dbReference>
<keyword evidence="5" id="KW-1185">Reference proteome</keyword>
<dbReference type="EMBL" id="BAAAMU010000084">
    <property type="protein sequence ID" value="GAA1669491.1"/>
    <property type="molecule type" value="Genomic_DNA"/>
</dbReference>
<protein>
    <submittedName>
        <fullName evidence="4">Class I adenylate-forming enzyme family protein</fullName>
    </submittedName>
</protein>
<feature type="domain" description="AMP-dependent synthetase/ligase" evidence="2">
    <location>
        <begin position="16"/>
        <end position="391"/>
    </location>
</feature>
<gene>
    <name evidence="4" type="ORF">GCM10009733_078630</name>
</gene>
<sequence length="530" mass="55598">MATTPSLRSGLVHDLLDEAAARHPLGRAVRDARGALTYQQVTRLSDAVAGWLAAGGVRPGDRVLVRTRNRREIVPLLYGIWRAGAAAVPINPGMKPFHLRSVLADAEPALLITDDGGGPAAPGTARAATPDGTARSGPAPDGSGDPLDGSAVPVVSLDELWPDIEVLAGLAARPDPVKVGPDDVALLIYTSGSTAAPKGVVCPHARVSFAASAINAVLGYRADDVVYCRLPLSFDYGLYQIMLAALGGAELVLADDEPDLGLLRAIEECGATVVPIVPSLGSMIASLAGRGGHDPGRVRMFTNTGAALPETTIQALRAGFPGAAVVRMYGITECKRVTIMDPELGDERPGSSGRPLPGTTVVVLGADGRPVPPGVSGEIVVAGPNVMAGYWRAPELTAAVYRPDPETGETRLHTGDHGHLDEDGFLYFEGRRDDMFKRRGARMSTVEIEAAAMDVPGVRAAAALTPGDGHDLVIFVESDLRPQDVLRGLRERLEPAKTPAACHVLPAFPLTLNGKNERRRLAQLLKETLG</sequence>
<evidence type="ECO:0000259" key="2">
    <source>
        <dbReference type="Pfam" id="PF00501"/>
    </source>
</evidence>
<reference evidence="5" key="1">
    <citation type="journal article" date="2019" name="Int. J. Syst. Evol. Microbiol.">
        <title>The Global Catalogue of Microorganisms (GCM) 10K type strain sequencing project: providing services to taxonomists for standard genome sequencing and annotation.</title>
        <authorList>
            <consortium name="The Broad Institute Genomics Platform"/>
            <consortium name="The Broad Institute Genome Sequencing Center for Infectious Disease"/>
            <person name="Wu L."/>
            <person name="Ma J."/>
        </authorList>
    </citation>
    <scope>NUCLEOTIDE SEQUENCE [LARGE SCALE GENOMIC DNA]</scope>
    <source>
        <strain evidence="5">JCM 13929</strain>
    </source>
</reference>
<evidence type="ECO:0000259" key="3">
    <source>
        <dbReference type="Pfam" id="PF13193"/>
    </source>
</evidence>
<dbReference type="PANTHER" id="PTHR43767:SF1">
    <property type="entry name" value="NONRIBOSOMAL PEPTIDE SYNTHASE PES1 (EUROFUNG)-RELATED"/>
    <property type="match status" value="1"/>
</dbReference>
<dbReference type="PANTHER" id="PTHR43767">
    <property type="entry name" value="LONG-CHAIN-FATTY-ACID--COA LIGASE"/>
    <property type="match status" value="1"/>
</dbReference>
<proteinExistence type="predicted"/>
<feature type="domain" description="AMP-binding enzyme C-terminal" evidence="3">
    <location>
        <begin position="447"/>
        <end position="515"/>
    </location>
</feature>
<dbReference type="Gene3D" id="3.30.300.30">
    <property type="match status" value="1"/>
</dbReference>
<dbReference type="Proteomes" id="UP001500064">
    <property type="component" value="Unassembled WGS sequence"/>
</dbReference>
<dbReference type="Gene3D" id="3.40.50.12780">
    <property type="entry name" value="N-terminal domain of ligase-like"/>
    <property type="match status" value="1"/>
</dbReference>
<name>A0ABP4SCH9_9ACTN</name>
<dbReference type="Pfam" id="PF13193">
    <property type="entry name" value="AMP-binding_C"/>
    <property type="match status" value="1"/>
</dbReference>
<evidence type="ECO:0000313" key="4">
    <source>
        <dbReference type="EMBL" id="GAA1669491.1"/>
    </source>
</evidence>
<evidence type="ECO:0000256" key="1">
    <source>
        <dbReference type="SAM" id="MobiDB-lite"/>
    </source>
</evidence>
<dbReference type="InterPro" id="IPR025110">
    <property type="entry name" value="AMP-bd_C"/>
</dbReference>
<accession>A0ABP4SCH9</accession>
<organism evidence="4 5">
    <name type="scientific">Nonomuraea maheshkhaliensis</name>
    <dbReference type="NCBI Taxonomy" id="419590"/>
    <lineage>
        <taxon>Bacteria</taxon>
        <taxon>Bacillati</taxon>
        <taxon>Actinomycetota</taxon>
        <taxon>Actinomycetes</taxon>
        <taxon>Streptosporangiales</taxon>
        <taxon>Streptosporangiaceae</taxon>
        <taxon>Nonomuraea</taxon>
    </lineage>
</organism>